<reference evidence="5" key="1">
    <citation type="submission" date="2021-02" db="EMBL/GenBank/DDBJ databases">
        <authorList>
            <person name="Nowell W R."/>
        </authorList>
    </citation>
    <scope>NUCLEOTIDE SEQUENCE</scope>
    <source>
        <strain evidence="5">Ploen Becks lab</strain>
    </source>
</reference>
<proteinExistence type="inferred from homology"/>
<evidence type="ECO:0000259" key="3">
    <source>
        <dbReference type="Pfam" id="PF17171"/>
    </source>
</evidence>
<feature type="domain" description="Metaxin glutathione S-transferase" evidence="3">
    <location>
        <begin position="200"/>
        <end position="260"/>
    </location>
</feature>
<dbReference type="Gene3D" id="1.20.1050.10">
    <property type="match status" value="1"/>
</dbReference>
<dbReference type="InterPro" id="IPR036249">
    <property type="entry name" value="Thioredoxin-like_sf"/>
</dbReference>
<comment type="similarity">
    <text evidence="1">Belongs to the FAX family.</text>
</comment>
<dbReference type="SFLD" id="SFLDG01180">
    <property type="entry name" value="SUF1"/>
    <property type="match status" value="1"/>
</dbReference>
<dbReference type="PANTHER" id="PTHR12289:SF41">
    <property type="entry name" value="FAILED AXON CONNECTIONS-RELATED"/>
    <property type="match status" value="1"/>
</dbReference>
<dbReference type="Pfam" id="PF17171">
    <property type="entry name" value="GST_C_6"/>
    <property type="match status" value="1"/>
</dbReference>
<dbReference type="Pfam" id="PF17172">
    <property type="entry name" value="GST_N_4"/>
    <property type="match status" value="1"/>
</dbReference>
<name>A0A813W1V2_9BILA</name>
<dbReference type="InterPro" id="IPR033468">
    <property type="entry name" value="Metaxin_GST"/>
</dbReference>
<dbReference type="SFLD" id="SFLDG01200">
    <property type="entry name" value="SUF1.1"/>
    <property type="match status" value="1"/>
</dbReference>
<dbReference type="InterPro" id="IPR050931">
    <property type="entry name" value="Mito_Protein_Transport_Metaxin"/>
</dbReference>
<gene>
    <name evidence="5" type="ORF">OXX778_LOCUS8824</name>
</gene>
<keyword evidence="2" id="KW-1133">Transmembrane helix</keyword>
<feature type="domain" description="Thioredoxin-like fold" evidence="4">
    <location>
        <begin position="68"/>
        <end position="158"/>
    </location>
</feature>
<feature type="transmembrane region" description="Helical" evidence="2">
    <location>
        <begin position="12"/>
        <end position="30"/>
    </location>
</feature>
<protein>
    <submittedName>
        <fullName evidence="5">Uncharacterized protein</fullName>
    </submittedName>
</protein>
<dbReference type="OrthoDB" id="5809458at2759"/>
<evidence type="ECO:0000256" key="1">
    <source>
        <dbReference type="ARBA" id="ARBA00006475"/>
    </source>
</evidence>
<evidence type="ECO:0000256" key="2">
    <source>
        <dbReference type="SAM" id="Phobius"/>
    </source>
</evidence>
<evidence type="ECO:0000259" key="4">
    <source>
        <dbReference type="Pfam" id="PF17172"/>
    </source>
</evidence>
<dbReference type="GO" id="GO:0005737">
    <property type="term" value="C:cytoplasm"/>
    <property type="evidence" value="ECO:0007669"/>
    <property type="project" value="TreeGrafter"/>
</dbReference>
<keyword evidence="2" id="KW-0472">Membrane</keyword>
<dbReference type="InterPro" id="IPR012336">
    <property type="entry name" value="Thioredoxin-like_fold"/>
</dbReference>
<accession>A0A813W1V2</accession>
<dbReference type="SFLD" id="SFLDS00019">
    <property type="entry name" value="Glutathione_Transferase_(cytos"/>
    <property type="match status" value="1"/>
</dbReference>
<dbReference type="Proteomes" id="UP000663879">
    <property type="component" value="Unassembled WGS sequence"/>
</dbReference>
<evidence type="ECO:0000313" key="6">
    <source>
        <dbReference type="Proteomes" id="UP000663879"/>
    </source>
</evidence>
<evidence type="ECO:0000313" key="5">
    <source>
        <dbReference type="EMBL" id="CAF0848520.1"/>
    </source>
</evidence>
<keyword evidence="2" id="KW-0812">Transmembrane</keyword>
<organism evidence="5 6">
    <name type="scientific">Brachionus calyciflorus</name>
    <dbReference type="NCBI Taxonomy" id="104777"/>
    <lineage>
        <taxon>Eukaryota</taxon>
        <taxon>Metazoa</taxon>
        <taxon>Spiralia</taxon>
        <taxon>Gnathifera</taxon>
        <taxon>Rotifera</taxon>
        <taxon>Eurotatoria</taxon>
        <taxon>Monogononta</taxon>
        <taxon>Pseudotrocha</taxon>
        <taxon>Ploima</taxon>
        <taxon>Brachionidae</taxon>
        <taxon>Brachionus</taxon>
    </lineage>
</organism>
<dbReference type="AlphaFoldDB" id="A0A813W1V2"/>
<sequence length="274" mass="32402">MQLTLERPSNQTLTYLAIGLSTIFTARFLFKFYSKYKRNQKIKSYPKNVVVLHQFPHHSKKPSLSVPCLKLETWLKVAGIEYINEYSYLDRSSQGQLPYITLNEKEFHDSQFIIEHLTKVYEKPMTEQLSLKDRAIARGFFKLLEESFKWSMYYHRFMFGKASDLGMPSLLFRLFKPKLAKAINIQGYGRHSPDEVLHIGKQDLQALEDFLDGKKYLFGDAICNEDIVLFSFITQLVYYDKGKLNQFLNQNCHNLVRHFKDLRAQFWNEWPDVQ</sequence>
<dbReference type="SUPFAM" id="SSF52833">
    <property type="entry name" value="Thioredoxin-like"/>
    <property type="match status" value="1"/>
</dbReference>
<comment type="caution">
    <text evidence="5">The sequence shown here is derived from an EMBL/GenBank/DDBJ whole genome shotgun (WGS) entry which is preliminary data.</text>
</comment>
<dbReference type="PANTHER" id="PTHR12289">
    <property type="entry name" value="METAXIN RELATED"/>
    <property type="match status" value="1"/>
</dbReference>
<dbReference type="EMBL" id="CAJNOC010001250">
    <property type="protein sequence ID" value="CAF0848520.1"/>
    <property type="molecule type" value="Genomic_DNA"/>
</dbReference>
<dbReference type="InterPro" id="IPR040079">
    <property type="entry name" value="Glutathione_S-Trfase"/>
</dbReference>
<dbReference type="InterPro" id="IPR036282">
    <property type="entry name" value="Glutathione-S-Trfase_C_sf"/>
</dbReference>
<dbReference type="InterPro" id="IPR026928">
    <property type="entry name" value="FAX/IsoI-like"/>
</dbReference>
<dbReference type="SUPFAM" id="SSF47616">
    <property type="entry name" value="GST C-terminal domain-like"/>
    <property type="match status" value="1"/>
</dbReference>
<keyword evidence="6" id="KW-1185">Reference proteome</keyword>